<accession>A0A4P9ZBD8</accession>
<dbReference type="GO" id="GO:1990879">
    <property type="term" value="C:CST complex"/>
    <property type="evidence" value="ECO:0007669"/>
    <property type="project" value="InterPro"/>
</dbReference>
<proteinExistence type="predicted"/>
<name>A0A4P9ZBD8_9ASCO</name>
<sequence length="130" mass="14110">MRLVVEPESLPLLYPKASAESPIKLRLVVQVHHYDPACAVLAIQRFPNLPQLVISIDLEDDTPSTPQPVEVNVSHVISQLAPVAASGRAVNIIGTYDGRTVTAFECTPVDELLVIEKIGVIAQLSNLCDF</sequence>
<reference evidence="2" key="1">
    <citation type="journal article" date="2018" name="Nat. Microbiol.">
        <title>Leveraging single-cell genomics to expand the fungal tree of life.</title>
        <authorList>
            <person name="Ahrendt S.R."/>
            <person name="Quandt C.A."/>
            <person name="Ciobanu D."/>
            <person name="Clum A."/>
            <person name="Salamov A."/>
            <person name="Andreopoulos B."/>
            <person name="Cheng J.F."/>
            <person name="Woyke T."/>
            <person name="Pelin A."/>
            <person name="Henrissat B."/>
            <person name="Reynolds N.K."/>
            <person name="Benny G.L."/>
            <person name="Smith M.E."/>
            <person name="James T.Y."/>
            <person name="Grigoriev I.V."/>
        </authorList>
    </citation>
    <scope>NUCLEOTIDE SEQUENCE [LARGE SCALE GENOMIC DNA]</scope>
    <source>
        <strain evidence="2">Baker2002</strain>
    </source>
</reference>
<dbReference type="Gene3D" id="2.40.50.140">
    <property type="entry name" value="Nucleic acid-binding proteins"/>
    <property type="match status" value="1"/>
</dbReference>
<gene>
    <name evidence="1" type="ORF">METBISCDRAFT_27654</name>
</gene>
<dbReference type="InterPro" id="IPR024222">
    <property type="entry name" value="Ten1_fungal"/>
</dbReference>
<protein>
    <submittedName>
        <fullName evidence="1">Uncharacterized protein</fullName>
    </submittedName>
</protein>
<evidence type="ECO:0000313" key="1">
    <source>
        <dbReference type="EMBL" id="RKP30146.1"/>
    </source>
</evidence>
<dbReference type="AlphaFoldDB" id="A0A4P9ZBD8"/>
<dbReference type="OrthoDB" id="4022411at2759"/>
<dbReference type="GO" id="GO:0016233">
    <property type="term" value="P:telomere capping"/>
    <property type="evidence" value="ECO:0007669"/>
    <property type="project" value="InterPro"/>
</dbReference>
<evidence type="ECO:0000313" key="2">
    <source>
        <dbReference type="Proteomes" id="UP000268321"/>
    </source>
</evidence>
<dbReference type="InterPro" id="IPR012340">
    <property type="entry name" value="NA-bd_OB-fold"/>
</dbReference>
<dbReference type="GO" id="GO:0043047">
    <property type="term" value="F:single-stranded telomeric DNA binding"/>
    <property type="evidence" value="ECO:0007669"/>
    <property type="project" value="InterPro"/>
</dbReference>
<dbReference type="Proteomes" id="UP000268321">
    <property type="component" value="Unassembled WGS sequence"/>
</dbReference>
<organism evidence="1 2">
    <name type="scientific">Metschnikowia bicuspidata</name>
    <dbReference type="NCBI Taxonomy" id="27322"/>
    <lineage>
        <taxon>Eukaryota</taxon>
        <taxon>Fungi</taxon>
        <taxon>Dikarya</taxon>
        <taxon>Ascomycota</taxon>
        <taxon>Saccharomycotina</taxon>
        <taxon>Pichiomycetes</taxon>
        <taxon>Metschnikowiaceae</taxon>
        <taxon>Metschnikowia</taxon>
    </lineage>
</organism>
<dbReference type="EMBL" id="ML004465">
    <property type="protein sequence ID" value="RKP30146.1"/>
    <property type="molecule type" value="Genomic_DNA"/>
</dbReference>
<dbReference type="Pfam" id="PF12658">
    <property type="entry name" value="Ten1"/>
    <property type="match status" value="1"/>
</dbReference>
<keyword evidence="2" id="KW-1185">Reference proteome</keyword>